<feature type="signal peptide" evidence="1">
    <location>
        <begin position="1"/>
        <end position="24"/>
    </location>
</feature>
<feature type="chain" id="PRO_5012239522" evidence="1">
    <location>
        <begin position="25"/>
        <end position="269"/>
    </location>
</feature>
<evidence type="ECO:0000259" key="2">
    <source>
        <dbReference type="Pfam" id="PF07486"/>
    </source>
</evidence>
<dbReference type="Gene3D" id="3.30.457.10">
    <property type="entry name" value="Copper amine oxidase-like, N-terminal domain"/>
    <property type="match status" value="1"/>
</dbReference>
<name>A0A212JJM5_9FIRM</name>
<sequence length="269" mass="28282">MMRRCAKLAFGLFLALALGVGAHAADLRVNGVDVHSDVAPRVIGGSTYVSLRAVTQALRGDAALSWEGQAVVRGSGITLTAAPGACYLEANGRALYIANGIQAETGRLLVPVRVLAKALGAEVYWDAATGDVNIQSGSGTITSGDAFYNANDLYWLSHIISAESQGEPLVGKIAVGNVILNRVKSDEFPNTIYDVIFDSAWGVQFTPVANGTIYQEPTAESVLAAKLCLDGANTAGSSLYFLAPALTNSRWAAQNRPYVTTIGAHQFYG</sequence>
<protein>
    <submittedName>
        <fullName evidence="4">Copper amine oxidase domain protein</fullName>
    </submittedName>
</protein>
<evidence type="ECO:0000256" key="1">
    <source>
        <dbReference type="SAM" id="SignalP"/>
    </source>
</evidence>
<dbReference type="Pfam" id="PF07486">
    <property type="entry name" value="Hydrolase_2"/>
    <property type="match status" value="1"/>
</dbReference>
<gene>
    <name evidence="4" type="ORF">KL86CLO1_11235</name>
</gene>
<dbReference type="SUPFAM" id="SSF55383">
    <property type="entry name" value="Copper amine oxidase, domain N"/>
    <property type="match status" value="1"/>
</dbReference>
<dbReference type="EMBL" id="FLUN01000001">
    <property type="protein sequence ID" value="SBV99642.1"/>
    <property type="molecule type" value="Genomic_DNA"/>
</dbReference>
<dbReference type="Gene3D" id="1.10.10.2520">
    <property type="entry name" value="Cell wall hydrolase SleB, domain 1"/>
    <property type="match status" value="1"/>
</dbReference>
<dbReference type="InterPro" id="IPR036582">
    <property type="entry name" value="Mao_N_sf"/>
</dbReference>
<dbReference type="InterPro" id="IPR042047">
    <property type="entry name" value="SleB_dom1"/>
</dbReference>
<keyword evidence="1" id="KW-0732">Signal</keyword>
<dbReference type="InterPro" id="IPR011105">
    <property type="entry name" value="Cell_wall_hydrolase_SleB"/>
</dbReference>
<accession>A0A212JJM5</accession>
<evidence type="ECO:0000259" key="3">
    <source>
        <dbReference type="Pfam" id="PF07833"/>
    </source>
</evidence>
<proteinExistence type="predicted"/>
<dbReference type="AlphaFoldDB" id="A0A212JJM5"/>
<reference evidence="4" key="1">
    <citation type="submission" date="2016-04" db="EMBL/GenBank/DDBJ databases">
        <authorList>
            <person name="Evans L.H."/>
            <person name="Alamgir A."/>
            <person name="Owens N."/>
            <person name="Weber N.D."/>
            <person name="Virtaneva K."/>
            <person name="Barbian K."/>
            <person name="Babar A."/>
            <person name="Rosenke K."/>
        </authorList>
    </citation>
    <scope>NUCLEOTIDE SEQUENCE</scope>
    <source>
        <strain evidence="4">86</strain>
    </source>
</reference>
<organism evidence="4">
    <name type="scientific">uncultured Eubacteriales bacterium</name>
    <dbReference type="NCBI Taxonomy" id="172733"/>
    <lineage>
        <taxon>Bacteria</taxon>
        <taxon>Bacillati</taxon>
        <taxon>Bacillota</taxon>
        <taxon>Clostridia</taxon>
        <taxon>Eubacteriales</taxon>
        <taxon>environmental samples</taxon>
    </lineage>
</organism>
<dbReference type="Gene3D" id="6.20.240.60">
    <property type="match status" value="1"/>
</dbReference>
<evidence type="ECO:0000313" key="4">
    <source>
        <dbReference type="EMBL" id="SBV99642.1"/>
    </source>
</evidence>
<feature type="domain" description="Cell wall hydrolase SleB" evidence="2">
    <location>
        <begin position="166"/>
        <end position="268"/>
    </location>
</feature>
<dbReference type="GO" id="GO:0016787">
    <property type="term" value="F:hydrolase activity"/>
    <property type="evidence" value="ECO:0007669"/>
    <property type="project" value="InterPro"/>
</dbReference>
<dbReference type="Pfam" id="PF07833">
    <property type="entry name" value="Cu_amine_oxidN1"/>
    <property type="match status" value="1"/>
</dbReference>
<dbReference type="InterPro" id="IPR012854">
    <property type="entry name" value="Cu_amine_oxidase-like_N"/>
</dbReference>
<feature type="domain" description="Copper amine oxidase-like N-terminal" evidence="3">
    <location>
        <begin position="29"/>
        <end position="134"/>
    </location>
</feature>